<dbReference type="CDD" id="cd00060">
    <property type="entry name" value="FHA"/>
    <property type="match status" value="1"/>
</dbReference>
<evidence type="ECO:0000256" key="2">
    <source>
        <dbReference type="ARBA" id="ARBA00022475"/>
    </source>
</evidence>
<dbReference type="Gene3D" id="2.60.200.20">
    <property type="match status" value="1"/>
</dbReference>
<protein>
    <submittedName>
        <fullName evidence="10">FHA domain-containing protein</fullName>
    </submittedName>
</protein>
<reference evidence="10 11" key="1">
    <citation type="submission" date="2019-01" db="EMBL/GenBank/DDBJ databases">
        <title>Novel species of Nocardioides.</title>
        <authorList>
            <person name="Liu Q."/>
            <person name="Xin Y.-H."/>
        </authorList>
    </citation>
    <scope>NUCLEOTIDE SEQUENCE [LARGE SCALE GENOMIC DNA]</scope>
    <source>
        <strain evidence="10 11">HLT3-15</strain>
    </source>
</reference>
<keyword evidence="4 8" id="KW-0812">Transmembrane</keyword>
<evidence type="ECO:0000313" key="10">
    <source>
        <dbReference type="EMBL" id="RYB96639.1"/>
    </source>
</evidence>
<feature type="transmembrane region" description="Helical" evidence="8">
    <location>
        <begin position="49"/>
        <end position="70"/>
    </location>
</feature>
<evidence type="ECO:0000256" key="7">
    <source>
        <dbReference type="SAM" id="MobiDB-lite"/>
    </source>
</evidence>
<dbReference type="OrthoDB" id="4625746at2"/>
<dbReference type="InterPro" id="IPR051791">
    <property type="entry name" value="Pra-immunoreactive"/>
</dbReference>
<accession>A0A4Q2S897</accession>
<dbReference type="Pfam" id="PF06271">
    <property type="entry name" value="RDD"/>
    <property type="match status" value="1"/>
</dbReference>
<sequence length="446" mass="47248">MSSPQAPIWELPDREQPIEGLDSLGQPVPEYAAALGLVSASPGRRAAAAAIDIGVFLLLQVPFVVWSLPLFWRLLTDRITWYGFVNHPDFLIAVIVAGVTVLLTILLLVTQLVAQWRWGFTLGKLALGLRVVNVRTLEHAGFWRVAWRALVVWAPVVTVVGTIAVLASPLSAKGDRLRGWHDRAGHTWLVDARNGLNPFDRKRMRIARKTVSSSVALRSRDLPSLATGAGEEVSGGYRPGARSSAGVLGVARPHAPFGRVTIGLAGLEPAEPALVGSTPVDRTGDVAGPPGGTQDRRVEQHPTGKRAAGKRVAGKRAATAPANEPATFAPPQQPRTTEQPDDRCTLLLDDGQRLQLSGPVVVGRAPAPVGDARPLAIADPGSSISKTHVVLRPVVAGIEVIDQGSTNGTLLVRDGREQLLAAGVVALARSGDTIRIGDRSARVLSA</sequence>
<evidence type="ECO:0000256" key="3">
    <source>
        <dbReference type="ARBA" id="ARBA00022553"/>
    </source>
</evidence>
<dbReference type="EMBL" id="SDWS01000001">
    <property type="protein sequence ID" value="RYB96639.1"/>
    <property type="molecule type" value="Genomic_DNA"/>
</dbReference>
<name>A0A4Q2S897_9ACTN</name>
<dbReference type="AlphaFoldDB" id="A0A4Q2S897"/>
<feature type="region of interest" description="Disordered" evidence="7">
    <location>
        <begin position="273"/>
        <end position="343"/>
    </location>
</feature>
<organism evidence="10 11">
    <name type="scientific">Nocardioides glacieisoli</name>
    <dbReference type="NCBI Taxonomy" id="1168730"/>
    <lineage>
        <taxon>Bacteria</taxon>
        <taxon>Bacillati</taxon>
        <taxon>Actinomycetota</taxon>
        <taxon>Actinomycetes</taxon>
        <taxon>Propionibacteriales</taxon>
        <taxon>Nocardioidaceae</taxon>
        <taxon>Nocardioides</taxon>
    </lineage>
</organism>
<keyword evidence="2" id="KW-1003">Cell membrane</keyword>
<proteinExistence type="predicted"/>
<feature type="compositionally biased region" description="Basic residues" evidence="7">
    <location>
        <begin position="303"/>
        <end position="314"/>
    </location>
</feature>
<feature type="transmembrane region" description="Helical" evidence="8">
    <location>
        <begin position="145"/>
        <end position="167"/>
    </location>
</feature>
<evidence type="ECO:0000256" key="1">
    <source>
        <dbReference type="ARBA" id="ARBA00004651"/>
    </source>
</evidence>
<keyword evidence="11" id="KW-1185">Reference proteome</keyword>
<keyword evidence="6 8" id="KW-0472">Membrane</keyword>
<dbReference type="RefSeq" id="WP_129473587.1">
    <property type="nucleotide sequence ID" value="NZ_SDWS01000001.1"/>
</dbReference>
<dbReference type="InterPro" id="IPR010432">
    <property type="entry name" value="RDD"/>
</dbReference>
<dbReference type="PANTHER" id="PTHR36115">
    <property type="entry name" value="PROLINE-RICH ANTIGEN HOMOLOG-RELATED"/>
    <property type="match status" value="1"/>
</dbReference>
<dbReference type="PROSITE" id="PS50006">
    <property type="entry name" value="FHA_DOMAIN"/>
    <property type="match status" value="1"/>
</dbReference>
<dbReference type="GO" id="GO:0005886">
    <property type="term" value="C:plasma membrane"/>
    <property type="evidence" value="ECO:0007669"/>
    <property type="project" value="UniProtKB-SubCell"/>
</dbReference>
<dbReference type="InterPro" id="IPR000253">
    <property type="entry name" value="FHA_dom"/>
</dbReference>
<evidence type="ECO:0000256" key="8">
    <source>
        <dbReference type="SAM" id="Phobius"/>
    </source>
</evidence>
<dbReference type="InterPro" id="IPR008984">
    <property type="entry name" value="SMAD_FHA_dom_sf"/>
</dbReference>
<evidence type="ECO:0000313" key="11">
    <source>
        <dbReference type="Proteomes" id="UP000291838"/>
    </source>
</evidence>
<keyword evidence="5 8" id="KW-1133">Transmembrane helix</keyword>
<evidence type="ECO:0000259" key="9">
    <source>
        <dbReference type="PROSITE" id="PS50006"/>
    </source>
</evidence>
<evidence type="ECO:0000256" key="6">
    <source>
        <dbReference type="ARBA" id="ARBA00023136"/>
    </source>
</evidence>
<feature type="transmembrane region" description="Helical" evidence="8">
    <location>
        <begin position="90"/>
        <end position="114"/>
    </location>
</feature>
<feature type="domain" description="FHA" evidence="9">
    <location>
        <begin position="360"/>
        <end position="411"/>
    </location>
</feature>
<dbReference type="Pfam" id="PF00498">
    <property type="entry name" value="FHA"/>
    <property type="match status" value="1"/>
</dbReference>
<keyword evidence="3" id="KW-0597">Phosphoprotein</keyword>
<gene>
    <name evidence="10" type="ORF">EUA06_03505</name>
</gene>
<comment type="caution">
    <text evidence="10">The sequence shown here is derived from an EMBL/GenBank/DDBJ whole genome shotgun (WGS) entry which is preliminary data.</text>
</comment>
<evidence type="ECO:0000256" key="4">
    <source>
        <dbReference type="ARBA" id="ARBA00022692"/>
    </source>
</evidence>
<dbReference type="Proteomes" id="UP000291838">
    <property type="component" value="Unassembled WGS sequence"/>
</dbReference>
<evidence type="ECO:0000256" key="5">
    <source>
        <dbReference type="ARBA" id="ARBA00022989"/>
    </source>
</evidence>
<comment type="subcellular location">
    <subcellularLocation>
        <location evidence="1">Cell membrane</location>
        <topology evidence="1">Multi-pass membrane protein</topology>
    </subcellularLocation>
</comment>
<dbReference type="SUPFAM" id="SSF49879">
    <property type="entry name" value="SMAD/FHA domain"/>
    <property type="match status" value="1"/>
</dbReference>